<dbReference type="Gene3D" id="1.10.3260.10">
    <property type="entry name" value="DNA ligase, ATP-dependent, N-terminal domain"/>
    <property type="match status" value="1"/>
</dbReference>
<keyword evidence="12" id="KW-0131">Cell cycle</keyword>
<dbReference type="Pfam" id="PF01068">
    <property type="entry name" value="DNA_ligase_A_M"/>
    <property type="match status" value="1"/>
</dbReference>
<dbReference type="PROSITE" id="PS00697">
    <property type="entry name" value="DNA_LIGASE_A1"/>
    <property type="match status" value="1"/>
</dbReference>
<evidence type="ECO:0000256" key="13">
    <source>
        <dbReference type="ARBA" id="ARBA00034003"/>
    </source>
</evidence>
<keyword evidence="11" id="KW-0234">DNA repair</keyword>
<feature type="domain" description="ATP-dependent DNA ligase family profile" evidence="14">
    <location>
        <begin position="309"/>
        <end position="441"/>
    </location>
</feature>
<dbReference type="NCBIfam" id="TIGR04120">
    <property type="entry name" value="DNA_lig_bact"/>
    <property type="match status" value="1"/>
</dbReference>
<dbReference type="GO" id="GO:0005524">
    <property type="term" value="F:ATP binding"/>
    <property type="evidence" value="ECO:0007669"/>
    <property type="project" value="UniProtKB-KW"/>
</dbReference>
<reference evidence="16" key="1">
    <citation type="journal article" date="2019" name="Int. J. Syst. Evol. Microbiol.">
        <title>The Global Catalogue of Microorganisms (GCM) 10K type strain sequencing project: providing services to taxonomists for standard genome sequencing and annotation.</title>
        <authorList>
            <consortium name="The Broad Institute Genomics Platform"/>
            <consortium name="The Broad Institute Genome Sequencing Center for Infectious Disease"/>
            <person name="Wu L."/>
            <person name="Ma J."/>
        </authorList>
    </citation>
    <scope>NUCLEOTIDE SEQUENCE [LARGE SCALE GENOMIC DNA]</scope>
    <source>
        <strain evidence="16">CCM 2767</strain>
    </source>
</reference>
<dbReference type="SUPFAM" id="SSF50249">
    <property type="entry name" value="Nucleic acid-binding proteins"/>
    <property type="match status" value="1"/>
</dbReference>
<dbReference type="GO" id="GO:0006281">
    <property type="term" value="P:DNA repair"/>
    <property type="evidence" value="ECO:0007669"/>
    <property type="project" value="UniProtKB-KW"/>
</dbReference>
<dbReference type="SUPFAM" id="SSF56091">
    <property type="entry name" value="DNA ligase/mRNA capping enzyme, catalytic domain"/>
    <property type="match status" value="1"/>
</dbReference>
<dbReference type="CDD" id="cd07897">
    <property type="entry name" value="Adenylation_DNA_ligase_Bac1"/>
    <property type="match status" value="1"/>
</dbReference>
<proteinExistence type="predicted"/>
<evidence type="ECO:0000256" key="8">
    <source>
        <dbReference type="ARBA" id="ARBA00022840"/>
    </source>
</evidence>
<comment type="caution">
    <text evidence="15">The sequence shown here is derived from an EMBL/GenBank/DDBJ whole genome shotgun (WGS) entry which is preliminary data.</text>
</comment>
<dbReference type="Proteomes" id="UP000642180">
    <property type="component" value="Unassembled WGS sequence"/>
</dbReference>
<dbReference type="PANTHER" id="PTHR45674">
    <property type="entry name" value="DNA LIGASE 1/3 FAMILY MEMBER"/>
    <property type="match status" value="1"/>
</dbReference>
<dbReference type="Gene3D" id="2.40.50.140">
    <property type="entry name" value="Nucleic acid-binding proteins"/>
    <property type="match status" value="1"/>
</dbReference>
<keyword evidence="5" id="KW-0479">Metal-binding</keyword>
<evidence type="ECO:0000256" key="3">
    <source>
        <dbReference type="ARBA" id="ARBA00022618"/>
    </source>
</evidence>
<evidence type="ECO:0000256" key="10">
    <source>
        <dbReference type="ARBA" id="ARBA00023172"/>
    </source>
</evidence>
<evidence type="ECO:0000313" key="16">
    <source>
        <dbReference type="Proteomes" id="UP000642180"/>
    </source>
</evidence>
<keyword evidence="16" id="KW-1185">Reference proteome</keyword>
<dbReference type="GO" id="GO:0046872">
    <property type="term" value="F:metal ion binding"/>
    <property type="evidence" value="ECO:0007669"/>
    <property type="project" value="UniProtKB-KW"/>
</dbReference>
<dbReference type="InterPro" id="IPR012310">
    <property type="entry name" value="DNA_ligase_ATP-dep_cent"/>
</dbReference>
<evidence type="ECO:0000256" key="9">
    <source>
        <dbReference type="ARBA" id="ARBA00022842"/>
    </source>
</evidence>
<dbReference type="InterPro" id="IPR012340">
    <property type="entry name" value="NA-bd_OB-fold"/>
</dbReference>
<dbReference type="GO" id="GO:0051301">
    <property type="term" value="P:cell division"/>
    <property type="evidence" value="ECO:0007669"/>
    <property type="project" value="UniProtKB-KW"/>
</dbReference>
<dbReference type="GO" id="GO:0006260">
    <property type="term" value="P:DNA replication"/>
    <property type="evidence" value="ECO:0007669"/>
    <property type="project" value="UniProtKB-KW"/>
</dbReference>
<evidence type="ECO:0000256" key="4">
    <source>
        <dbReference type="ARBA" id="ARBA00022705"/>
    </source>
</evidence>
<keyword evidence="8" id="KW-0067">ATP-binding</keyword>
<sequence>MRDFARLYAGLDETTGTNRKLEALRNYFRHAAAEHAAWAVYFLAGGKPRQAVPTKLLRQFAIDYAQIAEWLFDESYHAVGDLAETIAHVLPPPQQSSDVGLAEWMTERIAPLRGADPETIRTALYGWWNETDWRERFLLIKLIGGGFRVGVSKLLVTRALAEVAELDSKLVAQRLIGWTDGRTQPTAERYAQLIAPVTHDEHLLRGGQPYPFFLAHQLNAEPQTLGATDEWLVEWKYDGIRAQLVRRQHQSWLWSRGEELITDRFPELISIALLEGTVIDGEILVWRDDMPAPFADLQKRIGRKTVSTKLLNDLPAVLVAYDLLEHEGQDMRSTPQSSRRALLEKVVAQADHPALRLSPLIVAADWRELETIRATSRSRLVEGMMLKRADAHYGVGRTRDVGVWWKWKIDPRAVDAVLIYAQAGHGRRASLYTDYTFAVWDTEADGTRKLVPFAKAYSGLTDAEIAKVDAAIRRTTIEKFGPVRSVKPTMVFEIGFEGIAASTRHKAGLAVRFPRILRIRDDKEVEQADTLDVLKDMLA</sequence>
<dbReference type="Pfam" id="PF04675">
    <property type="entry name" value="DNA_ligase_A_N"/>
    <property type="match status" value="1"/>
</dbReference>
<evidence type="ECO:0000256" key="1">
    <source>
        <dbReference type="ARBA" id="ARBA00012727"/>
    </source>
</evidence>
<dbReference type="PROSITE" id="PS50160">
    <property type="entry name" value="DNA_LIGASE_A3"/>
    <property type="match status" value="1"/>
</dbReference>
<organism evidence="15 16">
    <name type="scientific">Oxalicibacterium faecigallinarum</name>
    <dbReference type="NCBI Taxonomy" id="573741"/>
    <lineage>
        <taxon>Bacteria</taxon>
        <taxon>Pseudomonadati</taxon>
        <taxon>Pseudomonadota</taxon>
        <taxon>Betaproteobacteria</taxon>
        <taxon>Burkholderiales</taxon>
        <taxon>Oxalobacteraceae</taxon>
        <taxon>Oxalicibacterium</taxon>
    </lineage>
</organism>
<keyword evidence="3" id="KW-0132">Cell division</keyword>
<dbReference type="InterPro" id="IPR026333">
    <property type="entry name" value="ATP_dep_DNA_lig_pp_1105_fam"/>
</dbReference>
<gene>
    <name evidence="15" type="ORF">GCM10008066_26730</name>
</gene>
<dbReference type="InterPro" id="IPR012308">
    <property type="entry name" value="DNA_ligase_ATP-dep_N"/>
</dbReference>
<dbReference type="GO" id="GO:0003910">
    <property type="term" value="F:DNA ligase (ATP) activity"/>
    <property type="evidence" value="ECO:0007669"/>
    <property type="project" value="UniProtKB-EC"/>
</dbReference>
<dbReference type="InterPro" id="IPR050191">
    <property type="entry name" value="ATP-dep_DNA_ligase"/>
</dbReference>
<dbReference type="EMBL" id="BMDI01000003">
    <property type="protein sequence ID" value="GGI20982.1"/>
    <property type="molecule type" value="Genomic_DNA"/>
</dbReference>
<dbReference type="CDD" id="cd07972">
    <property type="entry name" value="OBF_DNA_ligase_Arch_LigB"/>
    <property type="match status" value="1"/>
</dbReference>
<evidence type="ECO:0000313" key="15">
    <source>
        <dbReference type="EMBL" id="GGI20982.1"/>
    </source>
</evidence>
<dbReference type="InterPro" id="IPR036599">
    <property type="entry name" value="DNA_ligase_N_sf"/>
</dbReference>
<dbReference type="InterPro" id="IPR012309">
    <property type="entry name" value="DNA_ligase_ATP-dep_C"/>
</dbReference>
<keyword evidence="4" id="KW-0235">DNA replication</keyword>
<keyword evidence="2 15" id="KW-0436">Ligase</keyword>
<evidence type="ECO:0000259" key="14">
    <source>
        <dbReference type="PROSITE" id="PS50160"/>
    </source>
</evidence>
<dbReference type="Pfam" id="PF04679">
    <property type="entry name" value="DNA_ligase_A_C"/>
    <property type="match status" value="1"/>
</dbReference>
<evidence type="ECO:0000256" key="12">
    <source>
        <dbReference type="ARBA" id="ARBA00023306"/>
    </source>
</evidence>
<keyword evidence="10" id="KW-0233">DNA recombination</keyword>
<comment type="catalytic activity">
    <reaction evidence="13">
        <text>ATP + (deoxyribonucleotide)n-3'-hydroxyl + 5'-phospho-(deoxyribonucleotide)m = (deoxyribonucleotide)n+m + AMP + diphosphate.</text>
        <dbReference type="EC" id="6.5.1.1"/>
    </reaction>
</comment>
<protein>
    <recommendedName>
        <fullName evidence="1">DNA ligase (ATP)</fullName>
        <ecNumber evidence="1">6.5.1.1</ecNumber>
    </recommendedName>
</protein>
<dbReference type="NCBIfam" id="NF006701">
    <property type="entry name" value="PRK09247.1"/>
    <property type="match status" value="1"/>
</dbReference>
<keyword evidence="9" id="KW-0460">Magnesium</keyword>
<keyword evidence="6" id="KW-0547">Nucleotide-binding</keyword>
<dbReference type="InterPro" id="IPR016059">
    <property type="entry name" value="DNA_ligase_ATP-dep_CS"/>
</dbReference>
<dbReference type="GO" id="GO:0003677">
    <property type="term" value="F:DNA binding"/>
    <property type="evidence" value="ECO:0007669"/>
    <property type="project" value="InterPro"/>
</dbReference>
<dbReference type="AlphaFoldDB" id="A0A8J3B093"/>
<name>A0A8J3B093_9BURK</name>
<dbReference type="Gene3D" id="3.30.470.30">
    <property type="entry name" value="DNA ligase/mRNA capping enzyme"/>
    <property type="match status" value="1"/>
</dbReference>
<evidence type="ECO:0000256" key="5">
    <source>
        <dbReference type="ARBA" id="ARBA00022723"/>
    </source>
</evidence>
<evidence type="ECO:0000256" key="7">
    <source>
        <dbReference type="ARBA" id="ARBA00022763"/>
    </source>
</evidence>
<evidence type="ECO:0000256" key="6">
    <source>
        <dbReference type="ARBA" id="ARBA00022741"/>
    </source>
</evidence>
<dbReference type="PANTHER" id="PTHR45674:SF13">
    <property type="entry name" value="DNA LIGASE-RELATED"/>
    <property type="match status" value="1"/>
</dbReference>
<dbReference type="EC" id="6.5.1.1" evidence="1"/>
<dbReference type="GO" id="GO:0006310">
    <property type="term" value="P:DNA recombination"/>
    <property type="evidence" value="ECO:0007669"/>
    <property type="project" value="UniProtKB-KW"/>
</dbReference>
<keyword evidence="7" id="KW-0227">DNA damage</keyword>
<accession>A0A8J3B093</accession>
<evidence type="ECO:0000256" key="11">
    <source>
        <dbReference type="ARBA" id="ARBA00023204"/>
    </source>
</evidence>
<evidence type="ECO:0000256" key="2">
    <source>
        <dbReference type="ARBA" id="ARBA00022598"/>
    </source>
</evidence>
<dbReference type="RefSeq" id="WP_188381892.1">
    <property type="nucleotide sequence ID" value="NZ_BMDI01000003.1"/>
</dbReference>